<evidence type="ECO:0008006" key="4">
    <source>
        <dbReference type="Google" id="ProtNLM"/>
    </source>
</evidence>
<gene>
    <name evidence="2" type="ORF">PPNO1_LOCUS9108</name>
</gene>
<name>A0A9P1MEY9_9PEZI</name>
<dbReference type="Proteomes" id="UP000838763">
    <property type="component" value="Unassembled WGS sequence"/>
</dbReference>
<dbReference type="EMBL" id="CALLCH030000020">
    <property type="protein sequence ID" value="CAI4219551.1"/>
    <property type="molecule type" value="Genomic_DNA"/>
</dbReference>
<accession>A0A9P1MEY9</accession>
<protein>
    <recommendedName>
        <fullName evidence="4">Only prolin and serin are matching in the corresponding protein</fullName>
    </recommendedName>
</protein>
<evidence type="ECO:0000313" key="2">
    <source>
        <dbReference type="EMBL" id="CAI4219551.1"/>
    </source>
</evidence>
<evidence type="ECO:0000313" key="3">
    <source>
        <dbReference type="Proteomes" id="UP000838763"/>
    </source>
</evidence>
<organism evidence="2 3">
    <name type="scientific">Parascedosporium putredinis</name>
    <dbReference type="NCBI Taxonomy" id="1442378"/>
    <lineage>
        <taxon>Eukaryota</taxon>
        <taxon>Fungi</taxon>
        <taxon>Dikarya</taxon>
        <taxon>Ascomycota</taxon>
        <taxon>Pezizomycotina</taxon>
        <taxon>Sordariomycetes</taxon>
        <taxon>Hypocreomycetidae</taxon>
        <taxon>Microascales</taxon>
        <taxon>Microascaceae</taxon>
        <taxon>Parascedosporium</taxon>
    </lineage>
</organism>
<dbReference type="OrthoDB" id="3882058at2759"/>
<proteinExistence type="predicted"/>
<comment type="caution">
    <text evidence="2">The sequence shown here is derived from an EMBL/GenBank/DDBJ whole genome shotgun (WGS) entry which is preliminary data.</text>
</comment>
<feature type="region of interest" description="Disordered" evidence="1">
    <location>
        <begin position="209"/>
        <end position="283"/>
    </location>
</feature>
<feature type="compositionally biased region" description="Polar residues" evidence="1">
    <location>
        <begin position="262"/>
        <end position="280"/>
    </location>
</feature>
<evidence type="ECO:0000256" key="1">
    <source>
        <dbReference type="SAM" id="MobiDB-lite"/>
    </source>
</evidence>
<sequence>MAPDLKPLLLPQLVEERKRLEMYAQHTQMQTTQQAPTEFDLANIYYTTNSSSSDVGSPVTPTFSSRGHLRYSSSVSSLDLPFALTEPPSSPAQVAHSVKSCVRQLPDVEEEPVERNDLDLPEGLYDCDEPFCVHRSNPSMIDQHLSLDYEDLGFMSDTDLSGARYRKSLRMGSAEATLAGITSRIVFLGLRGKRRAAYARLKRRCGLWPESGTRAGTGHNSPSPPLVTDAPPQVDPRRPQSPTRARSASVLERPNPGPPLVRSSNTTPALSTKPSLTSFRASPISPELPVPFPNILNDDEWSDRLGHANFTILPLPYQPEVADLDSLKKLREDWDHARTNYTKHLFRTGENYGETSKIYGLTEQKWAEVEQSWKRMHDKAVEQILAASTAPQSVSQPRSRSRGRGRGRAESTPPKNVINDIYASMEWKRLEDTKPGAFPRIAESADGRRIRLWRNLVDKVGLKK</sequence>
<reference evidence="2" key="1">
    <citation type="submission" date="2022-11" db="EMBL/GenBank/DDBJ databases">
        <authorList>
            <person name="Scott C."/>
            <person name="Bruce N."/>
        </authorList>
    </citation>
    <scope>NUCLEOTIDE SEQUENCE</scope>
</reference>
<keyword evidence="3" id="KW-1185">Reference proteome</keyword>
<feature type="region of interest" description="Disordered" evidence="1">
    <location>
        <begin position="386"/>
        <end position="415"/>
    </location>
</feature>
<dbReference type="AlphaFoldDB" id="A0A9P1MEY9"/>